<keyword evidence="1" id="KW-0472">Membrane</keyword>
<organism evidence="2 3">
    <name type="scientific">Hypocrea atroviridis (strain ATCC 20476 / IMI 206040)</name>
    <name type="common">Trichoderma atroviride</name>
    <dbReference type="NCBI Taxonomy" id="452589"/>
    <lineage>
        <taxon>Eukaryota</taxon>
        <taxon>Fungi</taxon>
        <taxon>Dikarya</taxon>
        <taxon>Ascomycota</taxon>
        <taxon>Pezizomycotina</taxon>
        <taxon>Sordariomycetes</taxon>
        <taxon>Hypocreomycetidae</taxon>
        <taxon>Hypocreales</taxon>
        <taxon>Hypocreaceae</taxon>
        <taxon>Trichoderma</taxon>
    </lineage>
</organism>
<reference evidence="2 3" key="1">
    <citation type="journal article" date="2011" name="Genome Biol.">
        <title>Comparative genome sequence analysis underscores mycoparasitism as the ancestral life style of Trichoderma.</title>
        <authorList>
            <person name="Kubicek C.P."/>
            <person name="Herrera-Estrella A."/>
            <person name="Seidl-Seiboth V."/>
            <person name="Martinez D.A."/>
            <person name="Druzhinina I.S."/>
            <person name="Thon M."/>
            <person name="Zeilinger S."/>
            <person name="Casas-Flores S."/>
            <person name="Horwitz B.A."/>
            <person name="Mukherjee P.K."/>
            <person name="Mukherjee M."/>
            <person name="Kredics L."/>
            <person name="Alcaraz L.D."/>
            <person name="Aerts A."/>
            <person name="Antal Z."/>
            <person name="Atanasova L."/>
            <person name="Cervantes-Badillo M.G."/>
            <person name="Challacombe J."/>
            <person name="Chertkov O."/>
            <person name="McCluskey K."/>
            <person name="Coulpier F."/>
            <person name="Deshpande N."/>
            <person name="von Doehren H."/>
            <person name="Ebbole D.J."/>
            <person name="Esquivel-Naranjo E.U."/>
            <person name="Fekete E."/>
            <person name="Flipphi M."/>
            <person name="Glaser F."/>
            <person name="Gomez-Rodriguez E.Y."/>
            <person name="Gruber S."/>
            <person name="Han C."/>
            <person name="Henrissat B."/>
            <person name="Hermosa R."/>
            <person name="Hernandez-Onate M."/>
            <person name="Karaffa L."/>
            <person name="Kosti I."/>
            <person name="Le Crom S."/>
            <person name="Lindquist E."/>
            <person name="Lucas S."/>
            <person name="Luebeck M."/>
            <person name="Luebeck P.S."/>
            <person name="Margeot A."/>
            <person name="Metz B."/>
            <person name="Misra M."/>
            <person name="Nevalainen H."/>
            <person name="Omann M."/>
            <person name="Packer N."/>
            <person name="Perrone G."/>
            <person name="Uresti-Rivera E.E."/>
            <person name="Salamov A."/>
            <person name="Schmoll M."/>
            <person name="Seiboth B."/>
            <person name="Shapiro H."/>
            <person name="Sukno S."/>
            <person name="Tamayo-Ramos J.A."/>
            <person name="Tisch D."/>
            <person name="Wiest A."/>
            <person name="Wilkinson H.H."/>
            <person name="Zhang M."/>
            <person name="Coutinho P.M."/>
            <person name="Kenerley C.M."/>
            <person name="Monte E."/>
            <person name="Baker S.E."/>
            <person name="Grigoriev I.V."/>
        </authorList>
    </citation>
    <scope>NUCLEOTIDE SEQUENCE [LARGE SCALE GENOMIC DNA]</scope>
    <source>
        <strain evidence="3">ATCC 20476 / IMI 206040</strain>
    </source>
</reference>
<name>G9P452_HYPAI</name>
<feature type="transmembrane region" description="Helical" evidence="1">
    <location>
        <begin position="37"/>
        <end position="55"/>
    </location>
</feature>
<comment type="caution">
    <text evidence="2">The sequence shown here is derived from an EMBL/GenBank/DDBJ whole genome shotgun (WGS) entry which is preliminary data.</text>
</comment>
<evidence type="ECO:0000256" key="1">
    <source>
        <dbReference type="SAM" id="Phobius"/>
    </source>
</evidence>
<keyword evidence="1" id="KW-1133">Transmembrane helix</keyword>
<evidence type="ECO:0000313" key="3">
    <source>
        <dbReference type="Proteomes" id="UP000005426"/>
    </source>
</evidence>
<keyword evidence="1" id="KW-0812">Transmembrane</keyword>
<accession>G9P452</accession>
<dbReference type="Proteomes" id="UP000005426">
    <property type="component" value="Unassembled WGS sequence"/>
</dbReference>
<dbReference type="AlphaFoldDB" id="G9P452"/>
<dbReference type="EMBL" id="ABDG02000027">
    <property type="protein sequence ID" value="EHK41108.1"/>
    <property type="molecule type" value="Genomic_DNA"/>
</dbReference>
<gene>
    <name evidence="2" type="ORF">TRIATDRAFT_301787</name>
</gene>
<dbReference type="HOGENOM" id="CLU_2638384_0_0_1"/>
<evidence type="ECO:0000313" key="2">
    <source>
        <dbReference type="EMBL" id="EHK41108.1"/>
    </source>
</evidence>
<sequence length="77" mass="8638">MGKSAPAVTTTITTTSSSSPFFLLYFLTFVDMDGNDVGSRTLTLLGTWIGCLLYLKQEKRWRYMTDGKCLLLEATFI</sequence>
<proteinExistence type="predicted"/>
<protein>
    <submittedName>
        <fullName evidence="2">Uncharacterized protein</fullName>
    </submittedName>
</protein>
<keyword evidence="3" id="KW-1185">Reference proteome</keyword>